<proteinExistence type="predicted"/>
<evidence type="ECO:0000313" key="1">
    <source>
        <dbReference type="EMBL" id="WVS92190.1"/>
    </source>
</evidence>
<geneLocation type="plasmid" evidence="1 2">
    <name>p11801_1</name>
</geneLocation>
<reference evidence="1" key="1">
    <citation type="submission" date="2024-01" db="EMBL/GenBank/DDBJ databases">
        <title>De novo genome assembly and pan-genome analysis of the fast-growing Indian isolates of Synechococcus elongatus: Potential chassis for bioproduction.</title>
        <authorList>
            <person name="Jain V.S."/>
            <person name="Schubert M.G."/>
            <person name="Pritam P."/>
            <person name="Sarnaik A.P."/>
            <person name="Jaiswal D."/>
            <person name="Church G.M."/>
            <person name="Wangikar P."/>
        </authorList>
    </citation>
    <scope>NUCLEOTIDE SEQUENCE</scope>
    <source>
        <strain evidence="1">PCC 11801</strain>
    </source>
</reference>
<dbReference type="Proteomes" id="UP000267249">
    <property type="component" value="Plasmid p11801_1"/>
</dbReference>
<accession>A0ACD5A2N7</accession>
<keyword evidence="1" id="KW-0614">Plasmid</keyword>
<sequence length="203" mass="21136">MGQPKTIAVFSGKGGVGKSTIAAALAVAAGNSTILDSDPQATLATWGDRRNQEPSVLTVPMSRVGLTAAKLQTRYAFVDTPGALVGGVLDVLRTADLVVVPTPIDQFDLDALGGTLDALSMAGSASVLIINRLHPSASAETALEIVKDIGCLVCPIVVRERASHKRAAIDGLTALESEPNSPAATEIQQVWSWLQQQLEGRLS</sequence>
<evidence type="ECO:0000313" key="2">
    <source>
        <dbReference type="Proteomes" id="UP000267249"/>
    </source>
</evidence>
<name>A0ACD5A2N7_SYNEL</name>
<organism evidence="1 2">
    <name type="scientific">Synechococcus elongatus PCC 11801</name>
    <dbReference type="NCBI Taxonomy" id="2219813"/>
    <lineage>
        <taxon>Bacteria</taxon>
        <taxon>Bacillati</taxon>
        <taxon>Cyanobacteriota</taxon>
        <taxon>Cyanophyceae</taxon>
        <taxon>Synechococcales</taxon>
        <taxon>Synechococcaceae</taxon>
        <taxon>Synechococcus</taxon>
    </lineage>
</organism>
<dbReference type="EMBL" id="CP143528">
    <property type="protein sequence ID" value="WVS92190.1"/>
    <property type="molecule type" value="Genomic_DNA"/>
</dbReference>
<protein>
    <submittedName>
        <fullName evidence="1">ParA family protein</fullName>
    </submittedName>
</protein>
<gene>
    <name evidence="1" type="ORF">DOP62_13960</name>
</gene>